<reference evidence="1" key="1">
    <citation type="submission" date="2016-10" db="EMBL/GenBank/DDBJ databases">
        <title>Sequence of Gallionella enrichment culture.</title>
        <authorList>
            <person name="Poehlein A."/>
            <person name="Muehling M."/>
            <person name="Daniel R."/>
        </authorList>
    </citation>
    <scope>NUCLEOTIDE SEQUENCE</scope>
</reference>
<accession>A0A1J5NYZ9</accession>
<organism evidence="1">
    <name type="scientific">mine drainage metagenome</name>
    <dbReference type="NCBI Taxonomy" id="410659"/>
    <lineage>
        <taxon>unclassified sequences</taxon>
        <taxon>metagenomes</taxon>
        <taxon>ecological metagenomes</taxon>
    </lineage>
</organism>
<dbReference type="EMBL" id="MLJW01008492">
    <property type="protein sequence ID" value="OIQ64010.1"/>
    <property type="molecule type" value="Genomic_DNA"/>
</dbReference>
<sequence length="213" mass="23636">MKLGIVLPIAHLARTQGLNRTRIQKSGKILLLLAGQSHVAGQQIGKQAQIRQALNIGVTAQRIDTAARHAHVAQQYLHHRHGANVLRANGVLRPAERIQECSGFVRRRSFRDHLAHMEELLLRSAGDFGYHLGRIAGIVLLHQIEYAARILQCLIRQYKTVSALLVGPGRLVIAAFILVVAGEQTVVELVFAVDEKSCIRIFLDVFVLNFVVD</sequence>
<proteinExistence type="predicted"/>
<name>A0A1J5NYZ9_9ZZZZ</name>
<protein>
    <submittedName>
        <fullName evidence="1">Uncharacterized protein</fullName>
    </submittedName>
</protein>
<dbReference type="AlphaFoldDB" id="A0A1J5NYZ9"/>
<evidence type="ECO:0000313" key="1">
    <source>
        <dbReference type="EMBL" id="OIQ64010.1"/>
    </source>
</evidence>
<comment type="caution">
    <text evidence="1">The sequence shown here is derived from an EMBL/GenBank/DDBJ whole genome shotgun (WGS) entry which is preliminary data.</text>
</comment>
<gene>
    <name evidence="1" type="ORF">GALL_544430</name>
</gene>